<keyword evidence="1" id="KW-0175">Coiled coil</keyword>
<dbReference type="InterPro" id="IPR032395">
    <property type="entry name" value="Phage_tail_NK"/>
</dbReference>
<dbReference type="Proteomes" id="UP000825886">
    <property type="component" value="Chromosome"/>
</dbReference>
<protein>
    <recommendedName>
        <fullName evidence="2">Sf6-type phage tail needle knob domain-containing protein</fullName>
    </recommendedName>
</protein>
<name>A0ABX9ASP2_9ENTR</name>
<accession>A0ABX9ASP2</accession>
<dbReference type="SUPFAM" id="SSF57997">
    <property type="entry name" value="Tropomyosin"/>
    <property type="match status" value="1"/>
</dbReference>
<proteinExistence type="predicted"/>
<feature type="coiled-coil region" evidence="1">
    <location>
        <begin position="69"/>
        <end position="110"/>
    </location>
</feature>
<dbReference type="Pfam" id="PF16532">
    <property type="entry name" value="Phage_tail_NK"/>
    <property type="match status" value="1"/>
</dbReference>
<feature type="domain" description="Sf6-type phage tail needle knob" evidence="2">
    <location>
        <begin position="109"/>
        <end position="288"/>
    </location>
</feature>
<evidence type="ECO:0000256" key="1">
    <source>
        <dbReference type="SAM" id="Coils"/>
    </source>
</evidence>
<organism evidence="3 4">
    <name type="scientific">Symbiopectobacterium purcellii</name>
    <dbReference type="NCBI Taxonomy" id="2871826"/>
    <lineage>
        <taxon>Bacteria</taxon>
        <taxon>Pseudomonadati</taxon>
        <taxon>Pseudomonadota</taxon>
        <taxon>Gammaproteobacteria</taxon>
        <taxon>Enterobacterales</taxon>
        <taxon>Enterobacteriaceae</taxon>
    </lineage>
</organism>
<dbReference type="RefSeq" id="WP_222160812.1">
    <property type="nucleotide sequence ID" value="NZ_CP081864.1"/>
</dbReference>
<keyword evidence="4" id="KW-1185">Reference proteome</keyword>
<evidence type="ECO:0000259" key="2">
    <source>
        <dbReference type="Pfam" id="PF16532"/>
    </source>
</evidence>
<evidence type="ECO:0000313" key="4">
    <source>
        <dbReference type="Proteomes" id="UP000825886"/>
    </source>
</evidence>
<dbReference type="Gene3D" id="1.20.5.340">
    <property type="match status" value="1"/>
</dbReference>
<dbReference type="Gene3D" id="2.60.120.1120">
    <property type="entry name" value="Sf6-type phage tail needle knob"/>
    <property type="match status" value="1"/>
</dbReference>
<dbReference type="InterPro" id="IPR038681">
    <property type="entry name" value="Phage_tail_NK_sf"/>
</dbReference>
<gene>
    <name evidence="3" type="ORF">K6K13_11035</name>
</gene>
<sequence length="288" mass="30918">MADPSLNVPVIVQAQSINSTLLPPIFSQPYMLYVIQQATDARNVAGKANQAGSGAYDAQVKNDEQDVILADHEVRLDAAEATLANHETRITAAEATLANHETRISAAETTIALHTTQIAANTAQIANHETRITTLETNFAAYQAYMNRQKSEVIYSGISLTIPTTSTNLLTLLGTLTPTSGKLLPFFDVAAGRLKALNKFKNLSFKINLRGTYTSSSGNRSMQITFGTAVPDTIVVSRDAATSIDDVFINTFFAVDEGDDIVSPGITMMIKANGSTFTATQIKIIATQ</sequence>
<dbReference type="EMBL" id="CP081864">
    <property type="protein sequence ID" value="QZN97781.1"/>
    <property type="molecule type" value="Genomic_DNA"/>
</dbReference>
<reference evidence="3 4" key="1">
    <citation type="submission" date="2021-08" db="EMBL/GenBank/DDBJ databases">
        <title>Culture and genomic analysis of Symbiopectobacterium purcellii sp. nov. gen. nov., isolated from the leafhopper Empoasca decipiens.</title>
        <authorList>
            <person name="Nadal-Jimenez P."/>
            <person name="Siozios S."/>
            <person name="Halliday N."/>
            <person name="Camara M."/>
            <person name="Hurst G.D.D."/>
        </authorList>
    </citation>
    <scope>NUCLEOTIDE SEQUENCE [LARGE SCALE GENOMIC DNA]</scope>
    <source>
        <strain evidence="3 4">SyEd1</strain>
    </source>
</reference>
<evidence type="ECO:0000313" key="3">
    <source>
        <dbReference type="EMBL" id="QZN97781.1"/>
    </source>
</evidence>